<organism evidence="1">
    <name type="scientific">Tanacetum cinerariifolium</name>
    <name type="common">Dalmatian daisy</name>
    <name type="synonym">Chrysanthemum cinerariifolium</name>
    <dbReference type="NCBI Taxonomy" id="118510"/>
    <lineage>
        <taxon>Eukaryota</taxon>
        <taxon>Viridiplantae</taxon>
        <taxon>Streptophyta</taxon>
        <taxon>Embryophyta</taxon>
        <taxon>Tracheophyta</taxon>
        <taxon>Spermatophyta</taxon>
        <taxon>Magnoliopsida</taxon>
        <taxon>eudicotyledons</taxon>
        <taxon>Gunneridae</taxon>
        <taxon>Pentapetalae</taxon>
        <taxon>asterids</taxon>
        <taxon>campanulids</taxon>
        <taxon>Asterales</taxon>
        <taxon>Asteraceae</taxon>
        <taxon>Asteroideae</taxon>
        <taxon>Anthemideae</taxon>
        <taxon>Anthemidinae</taxon>
        <taxon>Tanacetum</taxon>
    </lineage>
</organism>
<gene>
    <name evidence="1" type="ORF">Tci_676027</name>
</gene>
<evidence type="ECO:0000313" key="1">
    <source>
        <dbReference type="EMBL" id="GFB04056.1"/>
    </source>
</evidence>
<dbReference type="EMBL" id="BKCJ010539233">
    <property type="protein sequence ID" value="GFB04056.1"/>
    <property type="molecule type" value="Genomic_DNA"/>
</dbReference>
<feature type="non-terminal residue" evidence="1">
    <location>
        <position position="1"/>
    </location>
</feature>
<protein>
    <submittedName>
        <fullName evidence="1">Uncharacterized protein</fullName>
    </submittedName>
</protein>
<proteinExistence type="predicted"/>
<dbReference type="AlphaFoldDB" id="A0A699KV14"/>
<name>A0A699KV14_TANCI</name>
<reference evidence="1" key="1">
    <citation type="journal article" date="2019" name="Sci. Rep.">
        <title>Draft genome of Tanacetum cinerariifolium, the natural source of mosquito coil.</title>
        <authorList>
            <person name="Yamashiro T."/>
            <person name="Shiraishi A."/>
            <person name="Satake H."/>
            <person name="Nakayama K."/>
        </authorList>
    </citation>
    <scope>NUCLEOTIDE SEQUENCE</scope>
</reference>
<accession>A0A699KV14</accession>
<comment type="caution">
    <text evidence="1">The sequence shown here is derived from an EMBL/GenBank/DDBJ whole genome shotgun (WGS) entry which is preliminary data.</text>
</comment>
<sequence length="410" mass="47793">IFSGKYLIRKCIRTIGVTKDCEVKFLETTFDSYGPNPFSKKKSRHGIRNHDIKIKSLDWGLRTIKVQNLCRLRVMKIKLMRNHKLEIVGVPNLRVFSYKSLDNLKKPLPFDVDSLRRLSHLCLGCVILNKDFSDMINSKFPFLESLTLCSIRFNPQNLDIRCLTVKRLSLQFEENMQYNVQVYAPRLVLFCYEGYTIPNLLFPTITPEQIKLSLRLDTPIELTIFLKMRNILNISSKFDIEILLKPSNSLVPLNTSLTELRKRVPIPATNVQQLSILSVSDHVLWENSLLFDTFFSICHPTYVKVYQNMGYKINTYHSREIMFREVMEKKIEKGNCCDLTGVEIKIPCNQHDKIHFSDGVINTVSAEWCSVEFELHWHSLIIQQKRGVLDRIRSLLSGYFCLRALYHTCC</sequence>